<protein>
    <submittedName>
        <fullName evidence="1">Uncharacterized protein</fullName>
    </submittedName>
</protein>
<organism evidence="1 2">
    <name type="scientific">Nocardia fusca</name>
    <dbReference type="NCBI Taxonomy" id="941183"/>
    <lineage>
        <taxon>Bacteria</taxon>
        <taxon>Bacillati</taxon>
        <taxon>Actinomycetota</taxon>
        <taxon>Actinomycetes</taxon>
        <taxon>Mycobacteriales</taxon>
        <taxon>Nocardiaceae</taxon>
        <taxon>Nocardia</taxon>
    </lineage>
</organism>
<accession>A0ABV3FI23</accession>
<evidence type="ECO:0000313" key="1">
    <source>
        <dbReference type="EMBL" id="MEV0367358.1"/>
    </source>
</evidence>
<keyword evidence="2" id="KW-1185">Reference proteome</keyword>
<sequence length="60" mass="6752">MIEFAAGWNPQDDHPMLGSVVDRWIAVDPTVDKATMRLRDGKLFEPWPGDRRASHIGSCT</sequence>
<proteinExistence type="predicted"/>
<evidence type="ECO:0000313" key="2">
    <source>
        <dbReference type="Proteomes" id="UP001551658"/>
    </source>
</evidence>
<dbReference type="EMBL" id="JBFAIH010000028">
    <property type="protein sequence ID" value="MEV0367358.1"/>
    <property type="molecule type" value="Genomic_DNA"/>
</dbReference>
<dbReference type="Proteomes" id="UP001551658">
    <property type="component" value="Unassembled WGS sequence"/>
</dbReference>
<dbReference type="RefSeq" id="WP_357986774.1">
    <property type="nucleotide sequence ID" value="NZ_JBFAIH010000028.1"/>
</dbReference>
<gene>
    <name evidence="1" type="ORF">AB0H72_32190</name>
</gene>
<name>A0ABV3FI23_9NOCA</name>
<comment type="caution">
    <text evidence="1">The sequence shown here is derived from an EMBL/GenBank/DDBJ whole genome shotgun (WGS) entry which is preliminary data.</text>
</comment>
<reference evidence="1 2" key="1">
    <citation type="submission" date="2024-06" db="EMBL/GenBank/DDBJ databases">
        <title>The Natural Products Discovery Center: Release of the First 8490 Sequenced Strains for Exploring Actinobacteria Biosynthetic Diversity.</title>
        <authorList>
            <person name="Kalkreuter E."/>
            <person name="Kautsar S.A."/>
            <person name="Yang D."/>
            <person name="Bader C.D."/>
            <person name="Teijaro C.N."/>
            <person name="Fluegel L."/>
            <person name="Davis C.M."/>
            <person name="Simpson J.R."/>
            <person name="Lauterbach L."/>
            <person name="Steele A.D."/>
            <person name="Gui C."/>
            <person name="Meng S."/>
            <person name="Li G."/>
            <person name="Viehrig K."/>
            <person name="Ye F."/>
            <person name="Su P."/>
            <person name="Kiefer A.F."/>
            <person name="Nichols A."/>
            <person name="Cepeda A.J."/>
            <person name="Yan W."/>
            <person name="Fan B."/>
            <person name="Jiang Y."/>
            <person name="Adhikari A."/>
            <person name="Zheng C.-J."/>
            <person name="Schuster L."/>
            <person name="Cowan T.M."/>
            <person name="Smanski M.J."/>
            <person name="Chevrette M.G."/>
            <person name="De Carvalho L.P.S."/>
            <person name="Shen B."/>
        </authorList>
    </citation>
    <scope>NUCLEOTIDE SEQUENCE [LARGE SCALE GENOMIC DNA]</scope>
    <source>
        <strain evidence="1 2">NPDC050671</strain>
    </source>
</reference>